<dbReference type="EMBL" id="BPLR01019123">
    <property type="protein sequence ID" value="GIZ04692.1"/>
    <property type="molecule type" value="Genomic_DNA"/>
</dbReference>
<dbReference type="AlphaFoldDB" id="A0AAV4YBS7"/>
<keyword evidence="2" id="KW-1185">Reference proteome</keyword>
<proteinExistence type="predicted"/>
<evidence type="ECO:0000313" key="1">
    <source>
        <dbReference type="EMBL" id="GIZ04692.1"/>
    </source>
</evidence>
<evidence type="ECO:0000313" key="2">
    <source>
        <dbReference type="Proteomes" id="UP001054945"/>
    </source>
</evidence>
<comment type="caution">
    <text evidence="1">The sequence shown here is derived from an EMBL/GenBank/DDBJ whole genome shotgun (WGS) entry which is preliminary data.</text>
</comment>
<gene>
    <name evidence="1" type="ORF">CEXT_9631</name>
</gene>
<reference evidence="1 2" key="1">
    <citation type="submission" date="2021-06" db="EMBL/GenBank/DDBJ databases">
        <title>Caerostris extrusa draft genome.</title>
        <authorList>
            <person name="Kono N."/>
            <person name="Arakawa K."/>
        </authorList>
    </citation>
    <scope>NUCLEOTIDE SEQUENCE [LARGE SCALE GENOMIC DNA]</scope>
</reference>
<organism evidence="1 2">
    <name type="scientific">Caerostris extrusa</name>
    <name type="common">Bark spider</name>
    <name type="synonym">Caerostris bankana</name>
    <dbReference type="NCBI Taxonomy" id="172846"/>
    <lineage>
        <taxon>Eukaryota</taxon>
        <taxon>Metazoa</taxon>
        <taxon>Ecdysozoa</taxon>
        <taxon>Arthropoda</taxon>
        <taxon>Chelicerata</taxon>
        <taxon>Arachnida</taxon>
        <taxon>Araneae</taxon>
        <taxon>Araneomorphae</taxon>
        <taxon>Entelegynae</taxon>
        <taxon>Araneoidea</taxon>
        <taxon>Araneidae</taxon>
        <taxon>Caerostris</taxon>
    </lineage>
</organism>
<dbReference type="Proteomes" id="UP001054945">
    <property type="component" value="Unassembled WGS sequence"/>
</dbReference>
<protein>
    <submittedName>
        <fullName evidence="1">Uncharacterized protein</fullName>
    </submittedName>
</protein>
<accession>A0AAV4YBS7</accession>
<name>A0AAV4YBS7_CAEEX</name>
<sequence length="139" mass="15555">MDLSLKKYLISVLQHFSTCRSVKLADKYFHGHIAGLNLEGLRSPKLGISLICFAASCCCTRMWCGGEVCNLCQQNAEIFLSKRKHFLEETVIRVLISVKEIVGVRSKILSQFLTDLSLKEASNLSIATLLNLPIREIGR</sequence>